<comment type="caution">
    <text evidence="2">The sequence shown here is derived from an EMBL/GenBank/DDBJ whole genome shotgun (WGS) entry which is preliminary data.</text>
</comment>
<evidence type="ECO:0000313" key="2">
    <source>
        <dbReference type="EMBL" id="GAA1663598.1"/>
    </source>
</evidence>
<organism evidence="2 3">
    <name type="scientific">Nonomuraea maheshkhaliensis</name>
    <dbReference type="NCBI Taxonomy" id="419590"/>
    <lineage>
        <taxon>Bacteria</taxon>
        <taxon>Bacillati</taxon>
        <taxon>Actinomycetota</taxon>
        <taxon>Actinomycetes</taxon>
        <taxon>Streptosporangiales</taxon>
        <taxon>Streptosporangiaceae</taxon>
        <taxon>Nonomuraea</taxon>
    </lineage>
</organism>
<gene>
    <name evidence="2" type="ORF">GCM10009733_071570</name>
</gene>
<keyword evidence="3" id="KW-1185">Reference proteome</keyword>
<dbReference type="EMBL" id="BAAAMU010000069">
    <property type="protein sequence ID" value="GAA1663598.1"/>
    <property type="molecule type" value="Genomic_DNA"/>
</dbReference>
<accession>A0ABP4S351</accession>
<reference evidence="3" key="1">
    <citation type="journal article" date="2019" name="Int. J. Syst. Evol. Microbiol.">
        <title>The Global Catalogue of Microorganisms (GCM) 10K type strain sequencing project: providing services to taxonomists for standard genome sequencing and annotation.</title>
        <authorList>
            <consortium name="The Broad Institute Genomics Platform"/>
            <consortium name="The Broad Institute Genome Sequencing Center for Infectious Disease"/>
            <person name="Wu L."/>
            <person name="Ma J."/>
        </authorList>
    </citation>
    <scope>NUCLEOTIDE SEQUENCE [LARGE SCALE GENOMIC DNA]</scope>
    <source>
        <strain evidence="3">JCM 13929</strain>
    </source>
</reference>
<feature type="compositionally biased region" description="Polar residues" evidence="1">
    <location>
        <begin position="76"/>
        <end position="96"/>
    </location>
</feature>
<evidence type="ECO:0000313" key="3">
    <source>
        <dbReference type="Proteomes" id="UP001500064"/>
    </source>
</evidence>
<protein>
    <submittedName>
        <fullName evidence="2">Uncharacterized protein</fullName>
    </submittedName>
</protein>
<evidence type="ECO:0000256" key="1">
    <source>
        <dbReference type="SAM" id="MobiDB-lite"/>
    </source>
</evidence>
<name>A0ABP4S351_9ACTN</name>
<dbReference type="Proteomes" id="UP001500064">
    <property type="component" value="Unassembled WGS sequence"/>
</dbReference>
<sequence>MIIGSVREGRFAPVVLPRSIGLFPFPAAPLEGRCQLLSATVVRALPRRGPRLRGPFVRHEQRATRAQPGEDADQDATISCTRDQLPSQTAIKDARPTSNLFRAAFKRLPASPSAL</sequence>
<proteinExistence type="predicted"/>
<feature type="region of interest" description="Disordered" evidence="1">
    <location>
        <begin position="50"/>
        <end position="96"/>
    </location>
</feature>